<dbReference type="eggNOG" id="ENOG5031TGZ">
    <property type="taxonomic scope" value="Bacteria"/>
</dbReference>
<proteinExistence type="predicted"/>
<keyword evidence="2" id="KW-0472">Membrane</keyword>
<feature type="transmembrane region" description="Helical" evidence="2">
    <location>
        <begin position="60"/>
        <end position="78"/>
    </location>
</feature>
<keyword evidence="2" id="KW-1133">Transmembrane helix</keyword>
<evidence type="ECO:0008006" key="5">
    <source>
        <dbReference type="Google" id="ProtNLM"/>
    </source>
</evidence>
<feature type="transmembrane region" description="Helical" evidence="2">
    <location>
        <begin position="179"/>
        <end position="199"/>
    </location>
</feature>
<protein>
    <recommendedName>
        <fullName evidence="5">DUF3592 domain-containing protein</fullName>
    </recommendedName>
</protein>
<organism evidence="3 4">
    <name type="scientific">Shewanella woodyi (strain ATCC 51908 / MS32)</name>
    <dbReference type="NCBI Taxonomy" id="392500"/>
    <lineage>
        <taxon>Bacteria</taxon>
        <taxon>Pseudomonadati</taxon>
        <taxon>Pseudomonadota</taxon>
        <taxon>Gammaproteobacteria</taxon>
        <taxon>Alteromonadales</taxon>
        <taxon>Shewanellaceae</taxon>
        <taxon>Shewanella</taxon>
    </lineage>
</organism>
<dbReference type="KEGG" id="swd:Swoo_3961"/>
<feature type="region of interest" description="Disordered" evidence="1">
    <location>
        <begin position="1"/>
        <end position="26"/>
    </location>
</feature>
<evidence type="ECO:0000256" key="2">
    <source>
        <dbReference type="SAM" id="Phobius"/>
    </source>
</evidence>
<accession>B1KG81</accession>
<evidence type="ECO:0000256" key="1">
    <source>
        <dbReference type="SAM" id="MobiDB-lite"/>
    </source>
</evidence>
<feature type="transmembrane region" description="Helical" evidence="2">
    <location>
        <begin position="35"/>
        <end position="54"/>
    </location>
</feature>
<dbReference type="RefSeq" id="WP_012326548.1">
    <property type="nucleotide sequence ID" value="NC_010506.1"/>
</dbReference>
<evidence type="ECO:0000313" key="3">
    <source>
        <dbReference type="EMBL" id="ACA88218.1"/>
    </source>
</evidence>
<name>B1KG81_SHEWM</name>
<feature type="compositionally biased region" description="Basic and acidic residues" evidence="1">
    <location>
        <begin position="1"/>
        <end position="19"/>
    </location>
</feature>
<dbReference type="AlphaFoldDB" id="B1KG81"/>
<sequence>MNRDKQRNSKKELDKEKNSSDSNALKITPDEKKGLIKFGLTIGTIPVAIAAAIFSDNGGQILTAWFAGIVGLAGILMVHKHLKQAQWQYKIVQGEIAGFTHIEHYEKVHEDSIREERTVSFSSVFYFRFQGRGYLVEHVISMNGLMLRLLGYKAGKPVEMWVPIHKPTLARKNSVFGRYIYLSTGLFFTAISAVLWYFVFTSDFLPY</sequence>
<evidence type="ECO:0000313" key="4">
    <source>
        <dbReference type="Proteomes" id="UP000002168"/>
    </source>
</evidence>
<dbReference type="HOGENOM" id="CLU_1325595_0_0_6"/>
<keyword evidence="2" id="KW-0812">Transmembrane</keyword>
<reference evidence="3 4" key="1">
    <citation type="submission" date="2008-02" db="EMBL/GenBank/DDBJ databases">
        <title>Complete sequence of Shewanella woodyi ATCC 51908.</title>
        <authorList>
            <consortium name="US DOE Joint Genome Institute"/>
            <person name="Copeland A."/>
            <person name="Lucas S."/>
            <person name="Lapidus A."/>
            <person name="Glavina del Rio T."/>
            <person name="Dalin E."/>
            <person name="Tice H."/>
            <person name="Bruce D."/>
            <person name="Goodwin L."/>
            <person name="Pitluck S."/>
            <person name="Sims D."/>
            <person name="Brettin T."/>
            <person name="Detter J.C."/>
            <person name="Han C."/>
            <person name="Kuske C.R."/>
            <person name="Schmutz J."/>
            <person name="Larimer F."/>
            <person name="Land M."/>
            <person name="Hauser L."/>
            <person name="Kyrpides N."/>
            <person name="Lykidis A."/>
            <person name="Zhao J.-S."/>
            <person name="Richardson P."/>
        </authorList>
    </citation>
    <scope>NUCLEOTIDE SEQUENCE [LARGE SCALE GENOMIC DNA]</scope>
    <source>
        <strain evidence="4">ATCC 51908 / MS32</strain>
    </source>
</reference>
<gene>
    <name evidence="3" type="ordered locus">Swoo_3961</name>
</gene>
<keyword evidence="4" id="KW-1185">Reference proteome</keyword>
<dbReference type="Proteomes" id="UP000002168">
    <property type="component" value="Chromosome"/>
</dbReference>
<dbReference type="EMBL" id="CP000961">
    <property type="protein sequence ID" value="ACA88218.1"/>
    <property type="molecule type" value="Genomic_DNA"/>
</dbReference>